<comment type="subcellular location">
    <subcellularLocation>
        <location evidence="1">Membrane</location>
        <topology evidence="1">Multi-pass membrane protein</topology>
    </subcellularLocation>
</comment>
<dbReference type="GO" id="GO:0005886">
    <property type="term" value="C:plasma membrane"/>
    <property type="evidence" value="ECO:0007669"/>
    <property type="project" value="TreeGrafter"/>
</dbReference>
<feature type="transmembrane region" description="Helical" evidence="6">
    <location>
        <begin position="41"/>
        <end position="62"/>
    </location>
</feature>
<dbReference type="Pfam" id="PF04138">
    <property type="entry name" value="GtrA_DPMS_TM"/>
    <property type="match status" value="1"/>
</dbReference>
<gene>
    <name evidence="8" type="ORF">A3K51_01105</name>
</gene>
<evidence type="ECO:0000256" key="3">
    <source>
        <dbReference type="ARBA" id="ARBA00022692"/>
    </source>
</evidence>
<accession>A0A1F4NPR1</accession>
<evidence type="ECO:0000256" key="1">
    <source>
        <dbReference type="ARBA" id="ARBA00004141"/>
    </source>
</evidence>
<keyword evidence="3 6" id="KW-0812">Transmembrane</keyword>
<protein>
    <recommendedName>
        <fullName evidence="7">GtrA/DPMS transmembrane domain-containing protein</fullName>
    </recommendedName>
</protein>
<proteinExistence type="inferred from homology"/>
<comment type="caution">
    <text evidence="8">The sequence shown here is derived from an EMBL/GenBank/DDBJ whole genome shotgun (WGS) entry which is preliminary data.</text>
</comment>
<dbReference type="PANTHER" id="PTHR38459">
    <property type="entry name" value="PROPHAGE BACTOPRENOL-LINKED GLUCOSE TRANSLOCASE HOMOLOG"/>
    <property type="match status" value="1"/>
</dbReference>
<evidence type="ECO:0000256" key="4">
    <source>
        <dbReference type="ARBA" id="ARBA00022989"/>
    </source>
</evidence>
<evidence type="ECO:0000256" key="5">
    <source>
        <dbReference type="ARBA" id="ARBA00023136"/>
    </source>
</evidence>
<reference evidence="8 9" key="1">
    <citation type="journal article" date="2016" name="Nat. Commun.">
        <title>Thousands of microbial genomes shed light on interconnected biogeochemical processes in an aquifer system.</title>
        <authorList>
            <person name="Anantharaman K."/>
            <person name="Brown C.T."/>
            <person name="Hug L.A."/>
            <person name="Sharon I."/>
            <person name="Castelle C.J."/>
            <person name="Probst A.J."/>
            <person name="Thomas B.C."/>
            <person name="Singh A."/>
            <person name="Wilkins M.J."/>
            <person name="Karaoz U."/>
            <person name="Brodie E.L."/>
            <person name="Williams K.H."/>
            <person name="Hubbard S.S."/>
            <person name="Banfield J.F."/>
        </authorList>
    </citation>
    <scope>NUCLEOTIDE SEQUENCE [LARGE SCALE GENOMIC DNA]</scope>
</reference>
<sequence length="135" mass="15431">MLNSKFQILNSVILRQFLRFATVGIVNTAIDIGLLNLFLYFHWQIILANTVAFLIAATNGFVWNKLWTFGDTEGNWKTQLPFYLVVVTVGVGISNTFIYILSIIFGWDVNLVKILSIGVIFLWNFLAPKLLIFKK</sequence>
<organism evidence="8 9">
    <name type="scientific">candidate division Kazan bacterium RIFCSPLOWO2_01_FULL_45_19</name>
    <dbReference type="NCBI Taxonomy" id="1798538"/>
    <lineage>
        <taxon>Bacteria</taxon>
        <taxon>Bacteria division Kazan-3B-28</taxon>
    </lineage>
</organism>
<evidence type="ECO:0000256" key="2">
    <source>
        <dbReference type="ARBA" id="ARBA00009399"/>
    </source>
</evidence>
<dbReference type="GO" id="GO:0000271">
    <property type="term" value="P:polysaccharide biosynthetic process"/>
    <property type="evidence" value="ECO:0007669"/>
    <property type="project" value="InterPro"/>
</dbReference>
<name>A0A1F4NPR1_UNCK3</name>
<dbReference type="EMBL" id="METD01000001">
    <property type="protein sequence ID" value="OGB73445.1"/>
    <property type="molecule type" value="Genomic_DNA"/>
</dbReference>
<evidence type="ECO:0000256" key="6">
    <source>
        <dbReference type="SAM" id="Phobius"/>
    </source>
</evidence>
<dbReference type="Proteomes" id="UP000178085">
    <property type="component" value="Unassembled WGS sequence"/>
</dbReference>
<feature type="transmembrane region" description="Helical" evidence="6">
    <location>
        <begin position="111"/>
        <end position="132"/>
    </location>
</feature>
<keyword evidence="5 6" id="KW-0472">Membrane</keyword>
<dbReference type="AlphaFoldDB" id="A0A1F4NPR1"/>
<evidence type="ECO:0000313" key="8">
    <source>
        <dbReference type="EMBL" id="OGB73445.1"/>
    </source>
</evidence>
<keyword evidence="4 6" id="KW-1133">Transmembrane helix</keyword>
<evidence type="ECO:0000259" key="7">
    <source>
        <dbReference type="Pfam" id="PF04138"/>
    </source>
</evidence>
<feature type="transmembrane region" description="Helical" evidence="6">
    <location>
        <begin position="82"/>
        <end position="105"/>
    </location>
</feature>
<evidence type="ECO:0000313" key="9">
    <source>
        <dbReference type="Proteomes" id="UP000178085"/>
    </source>
</evidence>
<feature type="domain" description="GtrA/DPMS transmembrane" evidence="7">
    <location>
        <begin position="19"/>
        <end position="133"/>
    </location>
</feature>
<dbReference type="PANTHER" id="PTHR38459:SF1">
    <property type="entry name" value="PROPHAGE BACTOPRENOL-LINKED GLUCOSE TRANSLOCASE HOMOLOG"/>
    <property type="match status" value="1"/>
</dbReference>
<dbReference type="InterPro" id="IPR051401">
    <property type="entry name" value="GtrA_CellWall_Glycosyl"/>
</dbReference>
<dbReference type="InterPro" id="IPR007267">
    <property type="entry name" value="GtrA_DPMS_TM"/>
</dbReference>
<feature type="transmembrane region" description="Helical" evidence="6">
    <location>
        <begin position="12"/>
        <end position="35"/>
    </location>
</feature>
<comment type="similarity">
    <text evidence="2">Belongs to the GtrA family.</text>
</comment>